<comment type="caution">
    <text evidence="1">The sequence shown here is derived from an EMBL/GenBank/DDBJ whole genome shotgun (WGS) entry which is preliminary data.</text>
</comment>
<dbReference type="InterPro" id="IPR043504">
    <property type="entry name" value="Peptidase_S1_PA_chymotrypsin"/>
</dbReference>
<sequence>MKPYLRLLSFVKVNKSLSELNSIFEELEILAEKYNATNFMLSNEYKVNNIVISLNHADERNREFVDHANKLNPIIVYSDDYKKPGKPKIKVTSNSSILKPRNIDYIVFGGDGIYTRGFIMYICTASFWVRTTNLSTYLVSAGHCAINGSVDFYHLPWDSEISDVYIGSMVSYTTSGVDRGFILKQNDSISVHPIIRNTEDQEHPVLYIIGTTDLDVGSIDTLVCKSGYSGFRHVECAKVLAVNVTVKMGDQRYGGVVKVDHMGCDGNSGAPVYQYLEELLPNVLLVGMLMGGNNIFCVVVPIKLILTEDMHVITINDP</sequence>
<proteinExistence type="predicted"/>
<dbReference type="CDD" id="cd21112">
    <property type="entry name" value="alphaLP-like"/>
    <property type="match status" value="1"/>
</dbReference>
<protein>
    <submittedName>
        <fullName evidence="1">11565_t:CDS:1</fullName>
    </submittedName>
</protein>
<name>A0ABN7UBP4_GIGMA</name>
<reference evidence="1 2" key="1">
    <citation type="submission" date="2021-06" db="EMBL/GenBank/DDBJ databases">
        <authorList>
            <person name="Kallberg Y."/>
            <person name="Tangrot J."/>
            <person name="Rosling A."/>
        </authorList>
    </citation>
    <scope>NUCLEOTIDE SEQUENCE [LARGE SCALE GENOMIC DNA]</scope>
    <source>
        <strain evidence="1 2">120-4 pot B 10/14</strain>
    </source>
</reference>
<dbReference type="Proteomes" id="UP000789901">
    <property type="component" value="Unassembled WGS sequence"/>
</dbReference>
<accession>A0ABN7UBP4</accession>
<dbReference type="SUPFAM" id="SSF50494">
    <property type="entry name" value="Trypsin-like serine proteases"/>
    <property type="match status" value="1"/>
</dbReference>
<dbReference type="EMBL" id="CAJVQB010001958">
    <property type="protein sequence ID" value="CAG8557189.1"/>
    <property type="molecule type" value="Genomic_DNA"/>
</dbReference>
<dbReference type="InterPro" id="IPR009003">
    <property type="entry name" value="Peptidase_S1_PA"/>
</dbReference>
<keyword evidence="2" id="KW-1185">Reference proteome</keyword>
<organism evidence="1 2">
    <name type="scientific">Gigaspora margarita</name>
    <dbReference type="NCBI Taxonomy" id="4874"/>
    <lineage>
        <taxon>Eukaryota</taxon>
        <taxon>Fungi</taxon>
        <taxon>Fungi incertae sedis</taxon>
        <taxon>Mucoromycota</taxon>
        <taxon>Glomeromycotina</taxon>
        <taxon>Glomeromycetes</taxon>
        <taxon>Diversisporales</taxon>
        <taxon>Gigasporaceae</taxon>
        <taxon>Gigaspora</taxon>
    </lineage>
</organism>
<evidence type="ECO:0000313" key="1">
    <source>
        <dbReference type="EMBL" id="CAG8557189.1"/>
    </source>
</evidence>
<dbReference type="Gene3D" id="2.40.10.10">
    <property type="entry name" value="Trypsin-like serine proteases"/>
    <property type="match status" value="2"/>
</dbReference>
<gene>
    <name evidence="1" type="ORF">GMARGA_LOCUS4841</name>
</gene>
<evidence type="ECO:0000313" key="2">
    <source>
        <dbReference type="Proteomes" id="UP000789901"/>
    </source>
</evidence>